<dbReference type="Proteomes" id="UP001610446">
    <property type="component" value="Unassembled WGS sequence"/>
</dbReference>
<comment type="caution">
    <text evidence="13">The sequence shown here is derived from an EMBL/GenBank/DDBJ whole genome shotgun (WGS) entry which is preliminary data.</text>
</comment>
<feature type="transmembrane region" description="Helical" evidence="12">
    <location>
        <begin position="278"/>
        <end position="298"/>
    </location>
</feature>
<dbReference type="EC" id="2.4.1.-" evidence="12"/>
<evidence type="ECO:0000256" key="7">
    <source>
        <dbReference type="ARBA" id="ARBA00022824"/>
    </source>
</evidence>
<evidence type="ECO:0000256" key="1">
    <source>
        <dbReference type="ARBA" id="ARBA00004477"/>
    </source>
</evidence>
<reference evidence="13 14" key="1">
    <citation type="submission" date="2024-07" db="EMBL/GenBank/DDBJ databases">
        <title>Section-level genome sequencing and comparative genomics of Aspergillus sections Usti and Cavernicolus.</title>
        <authorList>
            <consortium name="Lawrence Berkeley National Laboratory"/>
            <person name="Nybo J.L."/>
            <person name="Vesth T.C."/>
            <person name="Theobald S."/>
            <person name="Frisvad J.C."/>
            <person name="Larsen T.O."/>
            <person name="Kjaerboelling I."/>
            <person name="Rothschild-Mancinelli K."/>
            <person name="Lyhne E.K."/>
            <person name="Kogle M.E."/>
            <person name="Barry K."/>
            <person name="Clum A."/>
            <person name="Na H."/>
            <person name="Ledsgaard L."/>
            <person name="Lin J."/>
            <person name="Lipzen A."/>
            <person name="Kuo A."/>
            <person name="Riley R."/>
            <person name="Mondo S."/>
            <person name="Labutti K."/>
            <person name="Haridas S."/>
            <person name="Pangalinan J."/>
            <person name="Salamov A.A."/>
            <person name="Simmons B.A."/>
            <person name="Magnuson J.K."/>
            <person name="Chen J."/>
            <person name="Drula E."/>
            <person name="Henrissat B."/>
            <person name="Wiebenga A."/>
            <person name="Lubbers R.J."/>
            <person name="Gomes A.C."/>
            <person name="Makela M.R."/>
            <person name="Stajich J."/>
            <person name="Grigoriev I.V."/>
            <person name="Mortensen U.H."/>
            <person name="De Vries R.P."/>
            <person name="Baker S.E."/>
            <person name="Andersen M.R."/>
        </authorList>
    </citation>
    <scope>NUCLEOTIDE SEQUENCE [LARGE SCALE GENOMIC DNA]</scope>
    <source>
        <strain evidence="13 14">CBS 123904</strain>
    </source>
</reference>
<keyword evidence="7 12" id="KW-0256">Endoplasmic reticulum</keyword>
<keyword evidence="6 12" id="KW-0812">Transmembrane</keyword>
<comment type="subcellular location">
    <subcellularLocation>
        <location evidence="1 12">Endoplasmic reticulum membrane</location>
        <topology evidence="1 12">Multi-pass membrane protein</topology>
    </subcellularLocation>
</comment>
<feature type="transmembrane region" description="Helical" evidence="12">
    <location>
        <begin position="222"/>
        <end position="242"/>
    </location>
</feature>
<evidence type="ECO:0000256" key="4">
    <source>
        <dbReference type="ARBA" id="ARBA00022676"/>
    </source>
</evidence>
<comment type="function">
    <text evidence="10">Mannosyltransferase that operates in the biosynthetic pathway of dolichol-linked oligosaccharides, the glycan precursors employed in protein asparagine (N)-glycosylation. The assembly of dolichol-linked oligosaccharides begins on the cytosolic side of the endoplasmic reticulum membrane and finishes in its lumen. The sequential addition of sugars to dolichol pyrophosphate produces dolichol-linked oligosaccharides containing fourteen sugars, including two GlcNAcs, nine mannoses and three glucoses. Once assembled, the oligosaccharide is transferred from the lipid to nascent proteins by oligosaccharyltransferases. In the lumen of the endoplasmic reticulum, adds the eighth mannose residue in an alpha-1,6 linkage onto Man(7)GlcNAc(2)-PP-dolichol to produce Man(8)GlcNAc(2)-PP-dolichol.</text>
</comment>
<dbReference type="EMBL" id="JBFXLU010000048">
    <property type="protein sequence ID" value="KAL2848562.1"/>
    <property type="molecule type" value="Genomic_DNA"/>
</dbReference>
<protein>
    <recommendedName>
        <fullName evidence="12">Mannosyltransferase</fullName>
        <ecNumber evidence="12">2.4.1.-</ecNumber>
    </recommendedName>
</protein>
<evidence type="ECO:0000256" key="6">
    <source>
        <dbReference type="ARBA" id="ARBA00022692"/>
    </source>
</evidence>
<dbReference type="PANTHER" id="PTHR22760:SF1">
    <property type="entry name" value="DOL-P-MAN:MAN(7)GLCNAC(2)-PP-DOL ALPHA-1,6-MANNOSYLTRANSFERASE"/>
    <property type="match status" value="1"/>
</dbReference>
<keyword evidence="4 12" id="KW-0328">Glycosyltransferase</keyword>
<dbReference type="InterPro" id="IPR005599">
    <property type="entry name" value="GPI_mannosylTrfase"/>
</dbReference>
<dbReference type="PANTHER" id="PTHR22760">
    <property type="entry name" value="GLYCOSYLTRANSFERASE"/>
    <property type="match status" value="1"/>
</dbReference>
<feature type="transmembrane region" description="Helical" evidence="12">
    <location>
        <begin position="305"/>
        <end position="322"/>
    </location>
</feature>
<evidence type="ECO:0000256" key="9">
    <source>
        <dbReference type="ARBA" id="ARBA00023136"/>
    </source>
</evidence>
<dbReference type="Pfam" id="PF03901">
    <property type="entry name" value="Glyco_transf_22"/>
    <property type="match status" value="1"/>
</dbReference>
<evidence type="ECO:0000256" key="2">
    <source>
        <dbReference type="ARBA" id="ARBA00004922"/>
    </source>
</evidence>
<feature type="transmembrane region" description="Helical" evidence="12">
    <location>
        <begin position="328"/>
        <end position="350"/>
    </location>
</feature>
<comment type="catalytic activity">
    <reaction evidence="11">
        <text>an alpha-D-Man-(1-&gt;2)-alpha-D-Man-(1-&gt;2)-alpha-D-Man-(1-&gt;3)-[alpha-D-Man-(1-&gt;2)-alpha-D-Man-(1-&gt;3)-alpha-D-Man-(1-&gt;6)]-beta-D-Man-(1-&gt;4)-beta-D-GlcNAc-(1-&gt;4)-alpha-D-GlcNAc-diphospho-di-trans,poly-cis-dolichol + a di-trans,poly-cis-dolichyl beta-D-mannosyl phosphate = an alpha-D-Man-(1-&gt;2)-alpha-D-Man-(1-&gt;2)-alpha-D-Man-(1-&gt;3)-[alpha-D-Man-(1-&gt;2)-alpha-D-Man-(1-&gt;3)-[alpha-D-Man-(1-&gt;6)]-alpha-D-Man-(1-&gt;6)]-beta-D-Man-(1-&gt;4)-beta-D-GlcNAc-(1-&gt;4)-alpha-D-GlcNAc-diphospho-di-trans,poly-cis-dolichol + a di-trans,poly-cis-dolichyl phosphate + H(+)</text>
        <dbReference type="Rhea" id="RHEA:29535"/>
        <dbReference type="Rhea" id="RHEA-COMP:19498"/>
        <dbReference type="Rhea" id="RHEA-COMP:19501"/>
        <dbReference type="Rhea" id="RHEA-COMP:19518"/>
        <dbReference type="Rhea" id="RHEA-COMP:19519"/>
        <dbReference type="ChEBI" id="CHEBI:15378"/>
        <dbReference type="ChEBI" id="CHEBI:57683"/>
        <dbReference type="ChEBI" id="CHEBI:58211"/>
        <dbReference type="ChEBI" id="CHEBI:132517"/>
        <dbReference type="ChEBI" id="CHEBI:132519"/>
        <dbReference type="EC" id="2.4.1.260"/>
    </reaction>
    <physiologicalReaction direction="left-to-right" evidence="11">
        <dbReference type="Rhea" id="RHEA:29536"/>
    </physiologicalReaction>
</comment>
<evidence type="ECO:0000313" key="14">
    <source>
        <dbReference type="Proteomes" id="UP001610446"/>
    </source>
</evidence>
<proteinExistence type="inferred from homology"/>
<keyword evidence="5" id="KW-0808">Transferase</keyword>
<evidence type="ECO:0000256" key="5">
    <source>
        <dbReference type="ARBA" id="ARBA00022679"/>
    </source>
</evidence>
<evidence type="ECO:0000256" key="11">
    <source>
        <dbReference type="ARBA" id="ARBA00048899"/>
    </source>
</evidence>
<name>A0ABR4KB70_9EURO</name>
<feature type="transmembrane region" description="Helical" evidence="12">
    <location>
        <begin position="97"/>
        <end position="115"/>
    </location>
</feature>
<evidence type="ECO:0000256" key="3">
    <source>
        <dbReference type="ARBA" id="ARBA00007063"/>
    </source>
</evidence>
<accession>A0ABR4KB70</accession>
<keyword evidence="9 12" id="KW-0472">Membrane</keyword>
<feature type="transmembrane region" description="Helical" evidence="12">
    <location>
        <begin position="151"/>
        <end position="169"/>
    </location>
</feature>
<feature type="transmembrane region" description="Helical" evidence="12">
    <location>
        <begin position="6"/>
        <end position="27"/>
    </location>
</feature>
<gene>
    <name evidence="13" type="ORF">BJY01DRAFT_211573</name>
</gene>
<keyword evidence="8 12" id="KW-1133">Transmembrane helix</keyword>
<evidence type="ECO:0000256" key="10">
    <source>
        <dbReference type="ARBA" id="ARBA00044721"/>
    </source>
</evidence>
<evidence type="ECO:0000256" key="8">
    <source>
        <dbReference type="ARBA" id="ARBA00022989"/>
    </source>
</evidence>
<feature type="transmembrane region" description="Helical" evidence="12">
    <location>
        <begin position="181"/>
        <end position="210"/>
    </location>
</feature>
<comment type="pathway">
    <text evidence="2">Protein modification; protein glycosylation.</text>
</comment>
<feature type="transmembrane region" description="Helical" evidence="12">
    <location>
        <begin position="357"/>
        <end position="382"/>
    </location>
</feature>
<evidence type="ECO:0000313" key="13">
    <source>
        <dbReference type="EMBL" id="KAL2848562.1"/>
    </source>
</evidence>
<comment type="similarity">
    <text evidence="3 12">Belongs to the glycosyltransferase 22 family.</text>
</comment>
<evidence type="ECO:0000256" key="12">
    <source>
        <dbReference type="RuleBase" id="RU363075"/>
    </source>
</evidence>
<keyword evidence="14" id="KW-1185">Reference proteome</keyword>
<organism evidence="13 14">
    <name type="scientific">Aspergillus pseudoustus</name>
    <dbReference type="NCBI Taxonomy" id="1810923"/>
    <lineage>
        <taxon>Eukaryota</taxon>
        <taxon>Fungi</taxon>
        <taxon>Dikarya</taxon>
        <taxon>Ascomycota</taxon>
        <taxon>Pezizomycotina</taxon>
        <taxon>Eurotiomycetes</taxon>
        <taxon>Eurotiomycetidae</taxon>
        <taxon>Eurotiales</taxon>
        <taxon>Aspergillaceae</taxon>
        <taxon>Aspergillus</taxon>
        <taxon>Aspergillus subgen. Nidulantes</taxon>
    </lineage>
</organism>
<sequence>MLKDVGYLLLLSSIPALVLLHLVVAPYTKVEESFHIQAIHDIKAFGIPTRNVSDVFRTEYDHFTFPGAVPRTFAGAVLLSSLSTPFTWMSQDLNGQVAARAILGLFNALSLLAFARGLRRTAGKPAAVWYVLFQASQFHVIYYASRTLSNMFAFGMTTFALAVLLPAPVDRQTYRKRSRIALYLITIAGIVFRAELALFLTTHTLFLLITGRISIQREIMPAGILGLVLGLAVTIPVDSFFWQEPLLWPELAAFKFNVVAGQASAWGTHPWHYYFTNALPRLLLNPLTYLIGIPISLLQPATRRISGSILIPSLAYIAIYSAQPHKEWRFIIYSIPSLTAAAALGASYIWTRKAKTILYRLLSLAMIGSTLVSFAISSFILLPTSSANYPGAHALNNLHTRVLTTTPKSGNPPLPLRIHLGNLACQTGVTRFIQLPSTPSKDSPYITWYYDKSDSPSQKASPDFWANFNYVLLEPNEANAVRAMSGVDAWKEVETVRAFAGIRMLRPGDEANAVIEESILRKAFGEAADGLVGSWKEFVAFVRARLTRGWWVEVRMEPRIKIMERIKA</sequence>